<keyword evidence="3" id="KW-0858">Xylan degradation</keyword>
<evidence type="ECO:0008006" key="9">
    <source>
        <dbReference type="Google" id="ProtNLM"/>
    </source>
</evidence>
<organism evidence="8">
    <name type="scientific">Haptolina ericina</name>
    <dbReference type="NCBI Taxonomy" id="156174"/>
    <lineage>
        <taxon>Eukaryota</taxon>
        <taxon>Haptista</taxon>
        <taxon>Haptophyta</taxon>
        <taxon>Prymnesiophyceae</taxon>
        <taxon>Prymnesiales</taxon>
        <taxon>Prymnesiaceae</taxon>
        <taxon>Haptolina</taxon>
    </lineage>
</organism>
<sequence length="350" mass="38195">MVVCASVALWVFTHLNHSSQPSKHGTLSKRTILIEDPGLGIVNRTFFIQSPVNSTLGPMPVLMGFHGQGHRANEWANQHSFDLLASMRGWVTVYPQGMADGGSGTFDAGWNVGTNDDNSTCLPGTTGTGCHDSCRTLNLCGRCAWSTCYDDRAFVEQLLAQVKSELRVDEARVFAVGESNGAMLIHYLAASLPGTFAAAVPVFGSPLLGYLTGPAYQLVTDSRVRRTSVLQLHDRSDTTIPWQGANSADGWLYEPMMRSLGTWAALHGCAIAVTADPVPTGDPTTHTACFWHKGCLGGNFVGYCMYDGNHGDWPSQPFADQFIWHFLTNVSARESRLLEMERYIAHTETF</sequence>
<keyword evidence="5" id="KW-0378">Hydrolase</keyword>
<keyword evidence="2" id="KW-0964">Secreted</keyword>
<dbReference type="InterPro" id="IPR043595">
    <property type="entry name" value="FaeB/C/D"/>
</dbReference>
<accession>A0A7S3BQJ5</accession>
<comment type="subcellular location">
    <subcellularLocation>
        <location evidence="1">Secreted</location>
    </subcellularLocation>
</comment>
<name>A0A7S3BQJ5_9EUKA</name>
<keyword evidence="4" id="KW-0732">Signal</keyword>
<dbReference type="GO" id="GO:0030600">
    <property type="term" value="F:feruloyl esterase activity"/>
    <property type="evidence" value="ECO:0007669"/>
    <property type="project" value="InterPro"/>
</dbReference>
<dbReference type="GO" id="GO:0005576">
    <property type="term" value="C:extracellular region"/>
    <property type="evidence" value="ECO:0007669"/>
    <property type="project" value="UniProtKB-SubCell"/>
</dbReference>
<dbReference type="GO" id="GO:0045493">
    <property type="term" value="P:xylan catabolic process"/>
    <property type="evidence" value="ECO:0007669"/>
    <property type="project" value="UniProtKB-KW"/>
</dbReference>
<evidence type="ECO:0000256" key="2">
    <source>
        <dbReference type="ARBA" id="ARBA00022525"/>
    </source>
</evidence>
<keyword evidence="6" id="KW-0119">Carbohydrate metabolism</keyword>
<evidence type="ECO:0000256" key="1">
    <source>
        <dbReference type="ARBA" id="ARBA00004613"/>
    </source>
</evidence>
<keyword evidence="7" id="KW-0624">Polysaccharide degradation</keyword>
<dbReference type="PANTHER" id="PTHR38050">
    <property type="match status" value="1"/>
</dbReference>
<evidence type="ECO:0000313" key="8">
    <source>
        <dbReference type="EMBL" id="CAE0142027.1"/>
    </source>
</evidence>
<evidence type="ECO:0000256" key="4">
    <source>
        <dbReference type="ARBA" id="ARBA00022729"/>
    </source>
</evidence>
<dbReference type="EMBL" id="HBHX01061732">
    <property type="protein sequence ID" value="CAE0142027.1"/>
    <property type="molecule type" value="Transcribed_RNA"/>
</dbReference>
<dbReference type="SUPFAM" id="SSF53474">
    <property type="entry name" value="alpha/beta-Hydrolases"/>
    <property type="match status" value="1"/>
</dbReference>
<protein>
    <recommendedName>
        <fullName evidence="9">Feruloyl esterase</fullName>
    </recommendedName>
</protein>
<dbReference type="InterPro" id="IPR029058">
    <property type="entry name" value="AB_hydrolase_fold"/>
</dbReference>
<evidence type="ECO:0000256" key="6">
    <source>
        <dbReference type="ARBA" id="ARBA00023277"/>
    </source>
</evidence>
<dbReference type="AlphaFoldDB" id="A0A7S3BQJ5"/>
<dbReference type="PANTHER" id="PTHR38050:SF2">
    <property type="entry name" value="FERULOYL ESTERASE C-RELATED"/>
    <property type="match status" value="1"/>
</dbReference>
<dbReference type="Gene3D" id="3.40.50.1820">
    <property type="entry name" value="alpha/beta hydrolase"/>
    <property type="match status" value="1"/>
</dbReference>
<reference evidence="8" key="1">
    <citation type="submission" date="2021-01" db="EMBL/GenBank/DDBJ databases">
        <authorList>
            <person name="Corre E."/>
            <person name="Pelletier E."/>
            <person name="Niang G."/>
            <person name="Scheremetjew M."/>
            <person name="Finn R."/>
            <person name="Kale V."/>
            <person name="Holt S."/>
            <person name="Cochrane G."/>
            <person name="Meng A."/>
            <person name="Brown T."/>
            <person name="Cohen L."/>
        </authorList>
    </citation>
    <scope>NUCLEOTIDE SEQUENCE</scope>
    <source>
        <strain evidence="8">CCMP281</strain>
    </source>
</reference>
<evidence type="ECO:0000256" key="7">
    <source>
        <dbReference type="ARBA" id="ARBA00023326"/>
    </source>
</evidence>
<gene>
    <name evidence="8" type="ORF">HERI1096_LOCUS34116</name>
</gene>
<evidence type="ECO:0000256" key="5">
    <source>
        <dbReference type="ARBA" id="ARBA00022801"/>
    </source>
</evidence>
<evidence type="ECO:0000256" key="3">
    <source>
        <dbReference type="ARBA" id="ARBA00022651"/>
    </source>
</evidence>
<proteinExistence type="predicted"/>